<evidence type="ECO:0000256" key="3">
    <source>
        <dbReference type="ARBA" id="ARBA00022692"/>
    </source>
</evidence>
<keyword evidence="5 6" id="KW-0472">Membrane</keyword>
<accession>C4GLU9</accession>
<gene>
    <name evidence="7" type="ORF">GCWU000324_02672</name>
</gene>
<dbReference type="NCBIfam" id="TIGR00765">
    <property type="entry name" value="yihY_not_rbn"/>
    <property type="match status" value="1"/>
</dbReference>
<evidence type="ECO:0000256" key="5">
    <source>
        <dbReference type="ARBA" id="ARBA00023136"/>
    </source>
</evidence>
<feature type="transmembrane region" description="Helical" evidence="6">
    <location>
        <begin position="99"/>
        <end position="116"/>
    </location>
</feature>
<feature type="transmembrane region" description="Helical" evidence="6">
    <location>
        <begin position="174"/>
        <end position="193"/>
    </location>
</feature>
<evidence type="ECO:0000313" key="8">
    <source>
        <dbReference type="Proteomes" id="UP000003009"/>
    </source>
</evidence>
<feature type="transmembrane region" description="Helical" evidence="6">
    <location>
        <begin position="236"/>
        <end position="255"/>
    </location>
</feature>
<dbReference type="InterPro" id="IPR036390">
    <property type="entry name" value="WH_DNA-bd_sf"/>
</dbReference>
<protein>
    <submittedName>
        <fullName evidence="7">YihY family protein</fullName>
    </submittedName>
</protein>
<dbReference type="HOGENOM" id="CLU_032288_1_0_4"/>
<dbReference type="Pfam" id="PF03631">
    <property type="entry name" value="Virul_fac_BrkB"/>
    <property type="match status" value="1"/>
</dbReference>
<evidence type="ECO:0000256" key="2">
    <source>
        <dbReference type="ARBA" id="ARBA00022475"/>
    </source>
</evidence>
<evidence type="ECO:0000256" key="1">
    <source>
        <dbReference type="ARBA" id="ARBA00004651"/>
    </source>
</evidence>
<feature type="transmembrane region" description="Helical" evidence="6">
    <location>
        <begin position="205"/>
        <end position="224"/>
    </location>
</feature>
<name>C4GLU9_9NEIS</name>
<feature type="transmembrane region" description="Helical" evidence="6">
    <location>
        <begin position="136"/>
        <end position="162"/>
    </location>
</feature>
<keyword evidence="8" id="KW-1185">Reference proteome</keyword>
<organism evidence="7 8">
    <name type="scientific">Kingella oralis ATCC 51147</name>
    <dbReference type="NCBI Taxonomy" id="629741"/>
    <lineage>
        <taxon>Bacteria</taxon>
        <taxon>Pseudomonadati</taxon>
        <taxon>Pseudomonadota</taxon>
        <taxon>Betaproteobacteria</taxon>
        <taxon>Neisseriales</taxon>
        <taxon>Neisseriaceae</taxon>
        <taxon>Kingella</taxon>
    </lineage>
</organism>
<comment type="subcellular location">
    <subcellularLocation>
        <location evidence="1">Cell membrane</location>
        <topology evidence="1">Multi-pass membrane protein</topology>
    </subcellularLocation>
</comment>
<keyword evidence="4 6" id="KW-1133">Transmembrane helix</keyword>
<dbReference type="InterPro" id="IPR017039">
    <property type="entry name" value="Virul_fac_BrkB"/>
</dbReference>
<sequence length="396" mass="44018">MLNGSGVSRWRVAGFARFLWRRFNEVEVLQAAGSLTFTTLLALVPILTVLLVVVTVFPLFGGTVDAFMLFLNRTIVPSGVSAVVDYLNEFKLQAGRLTTLGVGLMVVTVLMMVNTVEQTFNQIWRVQQRRSWWVRLPMYLVLVVLVPAVVGVSVSLSTNLLFFGAAQSPAWFSGSLKVVHQLLLGMLALTLVFRVTPSCYVPMRHAVLGAGLTAALLEVAKWGFGVYLRHFHSYELVYGAFAIVPIFLIWLHLLWSIVLGGALFTACCNYWQGNAFLRTHAAHTVLDDVLALLLLLARENRVLTLRDFRQRLNVGYDRAELLLLRLDNLGYVARRAGGWVLCRSPDEIGLGDLFRAFVFDADNSVCDDERLNGLMRGVADGLDGRLGDVLRGGKRM</sequence>
<evidence type="ECO:0000256" key="4">
    <source>
        <dbReference type="ARBA" id="ARBA00022989"/>
    </source>
</evidence>
<dbReference type="Proteomes" id="UP000003009">
    <property type="component" value="Unassembled WGS sequence"/>
</dbReference>
<dbReference type="EMBL" id="ACJW02000005">
    <property type="protein sequence ID" value="EEP67100.1"/>
    <property type="molecule type" value="Genomic_DNA"/>
</dbReference>
<dbReference type="AlphaFoldDB" id="C4GLU9"/>
<dbReference type="GO" id="GO:0005886">
    <property type="term" value="C:plasma membrane"/>
    <property type="evidence" value="ECO:0007669"/>
    <property type="project" value="UniProtKB-SubCell"/>
</dbReference>
<feature type="transmembrane region" description="Helical" evidence="6">
    <location>
        <begin position="40"/>
        <end position="60"/>
    </location>
</feature>
<dbReference type="STRING" id="629741.GCWU000324_02672"/>
<evidence type="ECO:0000256" key="6">
    <source>
        <dbReference type="SAM" id="Phobius"/>
    </source>
</evidence>
<keyword evidence="2" id="KW-1003">Cell membrane</keyword>
<reference evidence="7" key="1">
    <citation type="submission" date="2009-04" db="EMBL/GenBank/DDBJ databases">
        <authorList>
            <person name="Weinstock G."/>
            <person name="Sodergren E."/>
            <person name="Clifton S."/>
            <person name="Fulton L."/>
            <person name="Fulton B."/>
            <person name="Courtney L."/>
            <person name="Fronick C."/>
            <person name="Harrison M."/>
            <person name="Strong C."/>
            <person name="Farmer C."/>
            <person name="Delahaunty K."/>
            <person name="Markovic C."/>
            <person name="Hall O."/>
            <person name="Minx P."/>
            <person name="Tomlinson C."/>
            <person name="Mitreva M."/>
            <person name="Nelson J."/>
            <person name="Hou S."/>
            <person name="Wollam A."/>
            <person name="Pepin K.H."/>
            <person name="Johnson M."/>
            <person name="Bhonagiri V."/>
            <person name="Nash W.E."/>
            <person name="Warren W."/>
            <person name="Chinwalla A."/>
            <person name="Mardis E.R."/>
            <person name="Wilson R.K."/>
        </authorList>
    </citation>
    <scope>NUCLEOTIDE SEQUENCE [LARGE SCALE GENOMIC DNA]</scope>
    <source>
        <strain evidence="7">ATCC 51147</strain>
    </source>
</reference>
<dbReference type="SUPFAM" id="SSF46785">
    <property type="entry name" value="Winged helix' DNA-binding domain"/>
    <property type="match status" value="1"/>
</dbReference>
<evidence type="ECO:0000313" key="7">
    <source>
        <dbReference type="EMBL" id="EEP67100.1"/>
    </source>
</evidence>
<dbReference type="PANTHER" id="PTHR30213">
    <property type="entry name" value="INNER MEMBRANE PROTEIN YHJD"/>
    <property type="match status" value="1"/>
</dbReference>
<dbReference type="PANTHER" id="PTHR30213:SF0">
    <property type="entry name" value="UPF0761 MEMBRANE PROTEIN YIHY"/>
    <property type="match status" value="1"/>
</dbReference>
<keyword evidence="3 6" id="KW-0812">Transmembrane</keyword>
<proteinExistence type="predicted"/>
<comment type="caution">
    <text evidence="7">The sequence shown here is derived from an EMBL/GenBank/DDBJ whole genome shotgun (WGS) entry which is preliminary data.</text>
</comment>